<sequence length="117" mass="13168">MKKIYHLSTCDTCRRIIEALNPPADTEFREIKTAPLTRGELEALKAMAGSYEALFNKRARLYRERNLGAQTLGETDYRDLLLEHYTFLKRPVVVAGEQLFVGNAAKTVAAAKEALHS</sequence>
<organism evidence="3 4">
    <name type="scientific">Robiginitalea marina</name>
    <dbReference type="NCBI Taxonomy" id="2954105"/>
    <lineage>
        <taxon>Bacteria</taxon>
        <taxon>Pseudomonadati</taxon>
        <taxon>Bacteroidota</taxon>
        <taxon>Flavobacteriia</taxon>
        <taxon>Flavobacteriales</taxon>
        <taxon>Flavobacteriaceae</taxon>
        <taxon>Robiginitalea</taxon>
    </lineage>
</organism>
<dbReference type="EMBL" id="JAMXIB010000004">
    <property type="protein sequence ID" value="MCO5724452.1"/>
    <property type="molecule type" value="Genomic_DNA"/>
</dbReference>
<reference evidence="3 4" key="1">
    <citation type="submission" date="2022-06" db="EMBL/GenBank/DDBJ databases">
        <authorList>
            <person name="Xuan X."/>
        </authorList>
    </citation>
    <scope>NUCLEOTIDE SEQUENCE [LARGE SCALE GENOMIC DNA]</scope>
    <source>
        <strain evidence="3 4">2V75</strain>
    </source>
</reference>
<gene>
    <name evidence="3" type="ORF">NG653_06270</name>
</gene>
<evidence type="ECO:0000313" key="4">
    <source>
        <dbReference type="Proteomes" id="UP001206312"/>
    </source>
</evidence>
<evidence type="ECO:0000313" key="3">
    <source>
        <dbReference type="EMBL" id="MCO5724452.1"/>
    </source>
</evidence>
<dbReference type="InterPro" id="IPR036249">
    <property type="entry name" value="Thioredoxin-like_sf"/>
</dbReference>
<protein>
    <recommendedName>
        <fullName evidence="5">Arsenate reductase</fullName>
    </recommendedName>
</protein>
<comment type="similarity">
    <text evidence="1 2">Belongs to the ArsC family.</text>
</comment>
<dbReference type="PANTHER" id="PTHR30041:SF8">
    <property type="entry name" value="PROTEIN YFFB"/>
    <property type="match status" value="1"/>
</dbReference>
<evidence type="ECO:0008006" key="5">
    <source>
        <dbReference type="Google" id="ProtNLM"/>
    </source>
</evidence>
<comment type="caution">
    <text evidence="3">The sequence shown here is derived from an EMBL/GenBank/DDBJ whole genome shotgun (WGS) entry which is preliminary data.</text>
</comment>
<evidence type="ECO:0000256" key="2">
    <source>
        <dbReference type="PROSITE-ProRule" id="PRU01282"/>
    </source>
</evidence>
<dbReference type="SUPFAM" id="SSF52833">
    <property type="entry name" value="Thioredoxin-like"/>
    <property type="match status" value="1"/>
</dbReference>
<proteinExistence type="inferred from homology"/>
<dbReference type="Proteomes" id="UP001206312">
    <property type="component" value="Unassembled WGS sequence"/>
</dbReference>
<dbReference type="RefSeq" id="WP_252740831.1">
    <property type="nucleotide sequence ID" value="NZ_JAMXIB010000004.1"/>
</dbReference>
<dbReference type="PROSITE" id="PS51353">
    <property type="entry name" value="ARSC"/>
    <property type="match status" value="1"/>
</dbReference>
<dbReference type="PANTHER" id="PTHR30041">
    <property type="entry name" value="ARSENATE REDUCTASE"/>
    <property type="match status" value="1"/>
</dbReference>
<dbReference type="Pfam" id="PF03960">
    <property type="entry name" value="ArsC"/>
    <property type="match status" value="1"/>
</dbReference>
<dbReference type="Gene3D" id="3.40.30.10">
    <property type="entry name" value="Glutaredoxin"/>
    <property type="match status" value="1"/>
</dbReference>
<dbReference type="InterPro" id="IPR006660">
    <property type="entry name" value="Arsenate_reductase-like"/>
</dbReference>
<accession>A0ABT1AXV2</accession>
<name>A0ABT1AXV2_9FLAO</name>
<keyword evidence="4" id="KW-1185">Reference proteome</keyword>
<evidence type="ECO:0000256" key="1">
    <source>
        <dbReference type="ARBA" id="ARBA00007198"/>
    </source>
</evidence>